<dbReference type="AlphaFoldDB" id="A0A5B7IVP1"/>
<protein>
    <submittedName>
        <fullName evidence="1">Uncharacterized protein</fullName>
    </submittedName>
</protein>
<dbReference type="Proteomes" id="UP000324222">
    <property type="component" value="Unassembled WGS sequence"/>
</dbReference>
<reference evidence="1 2" key="1">
    <citation type="submission" date="2019-05" db="EMBL/GenBank/DDBJ databases">
        <title>Another draft genome of Portunus trituberculatus and its Hox gene families provides insights of decapod evolution.</title>
        <authorList>
            <person name="Jeong J.-H."/>
            <person name="Song I."/>
            <person name="Kim S."/>
            <person name="Choi T."/>
            <person name="Kim D."/>
            <person name="Ryu S."/>
            <person name="Kim W."/>
        </authorList>
    </citation>
    <scope>NUCLEOTIDE SEQUENCE [LARGE SCALE GENOMIC DNA]</scope>
    <source>
        <tissue evidence="1">Muscle</tissue>
    </source>
</reference>
<evidence type="ECO:0000313" key="2">
    <source>
        <dbReference type="Proteomes" id="UP000324222"/>
    </source>
</evidence>
<keyword evidence="2" id="KW-1185">Reference proteome</keyword>
<proteinExistence type="predicted"/>
<accession>A0A5B7IVP1</accession>
<sequence>MPAAASSCMFDMARGRVSLASPSPALTLRGEDEESEEREAKFLLLVSRSFTVSLLTPLLTETVCASLPAGLLIRTLPVAVETKSSVS</sequence>
<dbReference type="EMBL" id="VSRR010071825">
    <property type="protein sequence ID" value="MPC86545.1"/>
    <property type="molecule type" value="Genomic_DNA"/>
</dbReference>
<evidence type="ECO:0000313" key="1">
    <source>
        <dbReference type="EMBL" id="MPC86545.1"/>
    </source>
</evidence>
<name>A0A5B7IVP1_PORTR</name>
<comment type="caution">
    <text evidence="1">The sequence shown here is derived from an EMBL/GenBank/DDBJ whole genome shotgun (WGS) entry which is preliminary data.</text>
</comment>
<gene>
    <name evidence="1" type="ORF">E2C01_081376</name>
</gene>
<organism evidence="1 2">
    <name type="scientific">Portunus trituberculatus</name>
    <name type="common">Swimming crab</name>
    <name type="synonym">Neptunus trituberculatus</name>
    <dbReference type="NCBI Taxonomy" id="210409"/>
    <lineage>
        <taxon>Eukaryota</taxon>
        <taxon>Metazoa</taxon>
        <taxon>Ecdysozoa</taxon>
        <taxon>Arthropoda</taxon>
        <taxon>Crustacea</taxon>
        <taxon>Multicrustacea</taxon>
        <taxon>Malacostraca</taxon>
        <taxon>Eumalacostraca</taxon>
        <taxon>Eucarida</taxon>
        <taxon>Decapoda</taxon>
        <taxon>Pleocyemata</taxon>
        <taxon>Brachyura</taxon>
        <taxon>Eubrachyura</taxon>
        <taxon>Portunoidea</taxon>
        <taxon>Portunidae</taxon>
        <taxon>Portuninae</taxon>
        <taxon>Portunus</taxon>
    </lineage>
</organism>